<name>A0A841HPS3_9GAMM</name>
<keyword evidence="4" id="KW-1185">Reference proteome</keyword>
<keyword evidence="1" id="KW-0472">Membrane</keyword>
<accession>A0A841HPS3</accession>
<reference evidence="3 4" key="1">
    <citation type="submission" date="2020-08" db="EMBL/GenBank/DDBJ databases">
        <title>Genomic Encyclopedia of Type Strains, Phase IV (KMG-IV): sequencing the most valuable type-strain genomes for metagenomic binning, comparative biology and taxonomic classification.</title>
        <authorList>
            <person name="Goeker M."/>
        </authorList>
    </citation>
    <scope>NUCLEOTIDE SEQUENCE [LARGE SCALE GENOMIC DNA]</scope>
    <source>
        <strain evidence="3 4">DSM 26723</strain>
    </source>
</reference>
<comment type="caution">
    <text evidence="3">The sequence shown here is derived from an EMBL/GenBank/DDBJ whole genome shotgun (WGS) entry which is preliminary data.</text>
</comment>
<dbReference type="AlphaFoldDB" id="A0A841HPS3"/>
<keyword evidence="3" id="KW-0808">Transferase</keyword>
<evidence type="ECO:0000259" key="2">
    <source>
        <dbReference type="SMART" id="SM00563"/>
    </source>
</evidence>
<dbReference type="CDD" id="cd07990">
    <property type="entry name" value="LPLAT_LCLAT1-like"/>
    <property type="match status" value="1"/>
</dbReference>
<sequence>MRIFLNRLRAVLALVLVFVSTVVHVTPLFVVAFVKACLRIRPIRQVCDWMLIGIAESWIAVNTAMLRLMTHTRITIEVEGQLRYDGRYLVLANHQTWTDIPILQAVFNRRIPFLRFFLKSQLFWVPLLGLAWWALDFPFMKRYSKETLAKHPELAGRDIEATRRACEKFRHIPVSVMNFVEGTRLTPAKHRKQESPYLYLLRPKAGGVAFVINALGDALQSVLDVTIVYPGGRSTMQDLFGDRIPEVRVHIRELPIPEALKNGSYESDPAVREQAQAWINGLWEEKDRRIAGMRTPAQPPRRPSPFG</sequence>
<dbReference type="Proteomes" id="UP000588068">
    <property type="component" value="Unassembled WGS sequence"/>
</dbReference>
<keyword evidence="1" id="KW-0812">Transmembrane</keyword>
<dbReference type="SMART" id="SM00563">
    <property type="entry name" value="PlsC"/>
    <property type="match status" value="1"/>
</dbReference>
<feature type="domain" description="Phospholipid/glycerol acyltransferase" evidence="2">
    <location>
        <begin position="88"/>
        <end position="230"/>
    </location>
</feature>
<evidence type="ECO:0000313" key="4">
    <source>
        <dbReference type="Proteomes" id="UP000588068"/>
    </source>
</evidence>
<dbReference type="EMBL" id="JACHHZ010000005">
    <property type="protein sequence ID" value="MBB6095331.1"/>
    <property type="molecule type" value="Genomic_DNA"/>
</dbReference>
<protein>
    <submittedName>
        <fullName evidence="3">1-acyl-sn-glycerol-3-phosphate acyltransferase</fullName>
    </submittedName>
</protein>
<dbReference type="PANTHER" id="PTHR10983">
    <property type="entry name" value="1-ACYLGLYCEROL-3-PHOSPHATE ACYLTRANSFERASE-RELATED"/>
    <property type="match status" value="1"/>
</dbReference>
<dbReference type="RefSeq" id="WP_184334716.1">
    <property type="nucleotide sequence ID" value="NZ_JACHHZ010000005.1"/>
</dbReference>
<dbReference type="SUPFAM" id="SSF69593">
    <property type="entry name" value="Glycerol-3-phosphate (1)-acyltransferase"/>
    <property type="match status" value="1"/>
</dbReference>
<dbReference type="InterPro" id="IPR002123">
    <property type="entry name" value="Plipid/glycerol_acylTrfase"/>
</dbReference>
<evidence type="ECO:0000313" key="3">
    <source>
        <dbReference type="EMBL" id="MBB6095331.1"/>
    </source>
</evidence>
<feature type="transmembrane region" description="Helical" evidence="1">
    <location>
        <begin position="46"/>
        <end position="65"/>
    </location>
</feature>
<dbReference type="NCBIfam" id="NF010621">
    <property type="entry name" value="PRK14014.1"/>
    <property type="match status" value="1"/>
</dbReference>
<evidence type="ECO:0000256" key="1">
    <source>
        <dbReference type="SAM" id="Phobius"/>
    </source>
</evidence>
<feature type="transmembrane region" description="Helical" evidence="1">
    <location>
        <begin position="12"/>
        <end position="34"/>
    </location>
</feature>
<proteinExistence type="predicted"/>
<keyword evidence="1" id="KW-1133">Transmembrane helix</keyword>
<gene>
    <name evidence="3" type="ORF">HNQ60_004221</name>
</gene>
<dbReference type="Pfam" id="PF01553">
    <property type="entry name" value="Acyltransferase"/>
    <property type="match status" value="1"/>
</dbReference>
<dbReference type="GO" id="GO:0016746">
    <property type="term" value="F:acyltransferase activity"/>
    <property type="evidence" value="ECO:0007669"/>
    <property type="project" value="UniProtKB-KW"/>
</dbReference>
<dbReference type="PANTHER" id="PTHR10983:SF16">
    <property type="entry name" value="LYSOCARDIOLIPIN ACYLTRANSFERASE 1"/>
    <property type="match status" value="1"/>
</dbReference>
<organism evidence="3 4">
    <name type="scientific">Povalibacter uvarum</name>
    <dbReference type="NCBI Taxonomy" id="732238"/>
    <lineage>
        <taxon>Bacteria</taxon>
        <taxon>Pseudomonadati</taxon>
        <taxon>Pseudomonadota</taxon>
        <taxon>Gammaproteobacteria</taxon>
        <taxon>Steroidobacterales</taxon>
        <taxon>Steroidobacteraceae</taxon>
        <taxon>Povalibacter</taxon>
    </lineage>
</organism>
<keyword evidence="3" id="KW-0012">Acyltransferase</keyword>
<feature type="transmembrane region" description="Helical" evidence="1">
    <location>
        <begin position="116"/>
        <end position="135"/>
    </location>
</feature>